<dbReference type="Gramene" id="rna42301">
    <property type="protein sequence ID" value="RHN47676.1"/>
    <property type="gene ID" value="gene42301"/>
</dbReference>
<accession>A0A396H2U0</accession>
<dbReference type="AlphaFoldDB" id="A0A396H2U0"/>
<comment type="caution">
    <text evidence="1">The sequence shown here is derived from an EMBL/GenBank/DDBJ whole genome shotgun (WGS) entry which is preliminary data.</text>
</comment>
<protein>
    <submittedName>
        <fullName evidence="1">Uncharacterized protein</fullName>
    </submittedName>
</protein>
<dbReference type="Proteomes" id="UP000265566">
    <property type="component" value="Chromosome 7"/>
</dbReference>
<gene>
    <name evidence="1" type="ORF">MtrunA17_Chr7g0255541</name>
</gene>
<evidence type="ECO:0000313" key="1">
    <source>
        <dbReference type="EMBL" id="RHN47676.1"/>
    </source>
</evidence>
<dbReference type="EMBL" id="PSQE01000007">
    <property type="protein sequence ID" value="RHN47676.1"/>
    <property type="molecule type" value="Genomic_DNA"/>
</dbReference>
<name>A0A396H2U0_MEDTR</name>
<organism evidence="1">
    <name type="scientific">Medicago truncatula</name>
    <name type="common">Barrel medic</name>
    <name type="synonym">Medicago tribuloides</name>
    <dbReference type="NCBI Taxonomy" id="3880"/>
    <lineage>
        <taxon>Eukaryota</taxon>
        <taxon>Viridiplantae</taxon>
        <taxon>Streptophyta</taxon>
        <taxon>Embryophyta</taxon>
        <taxon>Tracheophyta</taxon>
        <taxon>Spermatophyta</taxon>
        <taxon>Magnoliopsida</taxon>
        <taxon>eudicotyledons</taxon>
        <taxon>Gunneridae</taxon>
        <taxon>Pentapetalae</taxon>
        <taxon>rosids</taxon>
        <taxon>fabids</taxon>
        <taxon>Fabales</taxon>
        <taxon>Fabaceae</taxon>
        <taxon>Papilionoideae</taxon>
        <taxon>50 kb inversion clade</taxon>
        <taxon>NPAAA clade</taxon>
        <taxon>Hologalegina</taxon>
        <taxon>IRL clade</taxon>
        <taxon>Trifolieae</taxon>
        <taxon>Medicago</taxon>
    </lineage>
</organism>
<reference evidence="1" key="1">
    <citation type="journal article" date="2018" name="Nat. Plants">
        <title>Whole-genome landscape of Medicago truncatula symbiotic genes.</title>
        <authorList>
            <person name="Pecrix Y."/>
            <person name="Gamas P."/>
            <person name="Carrere S."/>
        </authorList>
    </citation>
    <scope>NUCLEOTIDE SEQUENCE</scope>
    <source>
        <tissue evidence="1">Leaves</tissue>
    </source>
</reference>
<proteinExistence type="predicted"/>
<sequence length="112" mass="12954">MLIYVLNCLISSKMSVFSWPTSLLREMEKWIKNFIWSGDISKRKLVTVAWKKVCVGFDEGGLGIRSLICLNQASNLKLCWEMFQQWADLLRSRVLRGSTCIPYHIFSSYGVI</sequence>